<dbReference type="GO" id="GO:0030488">
    <property type="term" value="P:tRNA methylation"/>
    <property type="evidence" value="ECO:0007669"/>
    <property type="project" value="UniProtKB-UniRule"/>
</dbReference>
<dbReference type="InterPro" id="IPR040072">
    <property type="entry name" value="Methyltransferase_A"/>
</dbReference>
<dbReference type="CDD" id="cd01335">
    <property type="entry name" value="Radical_SAM"/>
    <property type="match status" value="1"/>
</dbReference>
<comment type="function">
    <text evidence="14">Specifically methylates position 2 of adenine 2503 in 23S rRNA and position 2 of adenine 37 in tRNAs. m2A2503 modification seems to play a crucial role in the proofreading step occurring at the peptidyl transferase center and thus would serve to optimize ribosomal fidelity.</text>
</comment>
<dbReference type="FunFam" id="1.10.150.530:FF:000003">
    <property type="entry name" value="Dual-specificity RNA methyltransferase RlmN"/>
    <property type="match status" value="1"/>
</dbReference>
<keyword evidence="11 14" id="KW-0408">Iron</keyword>
<dbReference type="InterPro" id="IPR004383">
    <property type="entry name" value="rRNA_lsu_MTrfase_RlmN/Cfr"/>
</dbReference>
<dbReference type="Pfam" id="PF21016">
    <property type="entry name" value="RlmN_N"/>
    <property type="match status" value="1"/>
</dbReference>
<evidence type="ECO:0000256" key="2">
    <source>
        <dbReference type="ARBA" id="ARBA00007544"/>
    </source>
</evidence>
<evidence type="ECO:0000256" key="6">
    <source>
        <dbReference type="ARBA" id="ARBA00022603"/>
    </source>
</evidence>
<evidence type="ECO:0000256" key="12">
    <source>
        <dbReference type="ARBA" id="ARBA00023014"/>
    </source>
</evidence>
<name>A0A3N4UJK9_9BURK</name>
<comment type="subcellular location">
    <subcellularLocation>
        <location evidence="1 14">Cytoplasm</location>
    </subcellularLocation>
</comment>
<evidence type="ECO:0000256" key="9">
    <source>
        <dbReference type="ARBA" id="ARBA00022694"/>
    </source>
</evidence>
<dbReference type="Gene3D" id="3.20.20.70">
    <property type="entry name" value="Aldolase class I"/>
    <property type="match status" value="1"/>
</dbReference>
<feature type="binding site" evidence="14">
    <location>
        <position position="197"/>
    </location>
    <ligand>
        <name>S-adenosyl-L-methionine</name>
        <dbReference type="ChEBI" id="CHEBI:59789"/>
    </ligand>
</feature>
<comment type="caution">
    <text evidence="14">Lacks conserved residue(s) required for the propagation of feature annotation.</text>
</comment>
<dbReference type="SFLD" id="SFLDS00029">
    <property type="entry name" value="Radical_SAM"/>
    <property type="match status" value="1"/>
</dbReference>
<evidence type="ECO:0000313" key="17">
    <source>
        <dbReference type="Proteomes" id="UP000272193"/>
    </source>
</evidence>
<dbReference type="SFLD" id="SFLDG01062">
    <property type="entry name" value="methyltransferase_(Class_A)"/>
    <property type="match status" value="1"/>
</dbReference>
<comment type="cofactor">
    <cofactor evidence="14">
        <name>[4Fe-4S] cluster</name>
        <dbReference type="ChEBI" id="CHEBI:49883"/>
    </cofactor>
    <text evidence="14">Binds 1 [4Fe-4S] cluster. The cluster is coordinated with 3 cysteines and an exchangeable S-adenosyl-L-methionine.</text>
</comment>
<dbReference type="FunFam" id="3.20.20.70:FF:000008">
    <property type="entry name" value="Dual-specificity RNA methyltransferase RlmN"/>
    <property type="match status" value="1"/>
</dbReference>
<keyword evidence="5 14" id="KW-0698">rRNA processing</keyword>
<reference evidence="16 17" key="1">
    <citation type="submission" date="2018-11" db="EMBL/GenBank/DDBJ databases">
        <title>Genomic Encyclopedia of Type Strains, Phase IV (KMG-IV): sequencing the most valuable type-strain genomes for metagenomic binning, comparative biology and taxonomic classification.</title>
        <authorList>
            <person name="Goeker M."/>
        </authorList>
    </citation>
    <scope>NUCLEOTIDE SEQUENCE [LARGE SCALE GENOMIC DNA]</scope>
    <source>
        <strain evidence="16 17">DSM 101684</strain>
    </source>
</reference>
<sequence>MADNLLDFDLPGLAAWCEARGEKRFRATQLFRWIHQRGESDFDQMSDLARPFREKLKRDAVVEGLPVLSRHDSADGTIKWLFDVGNGEAVETVFIPEDDRGTLCVSSQAGCAVGCRFCSTGHQGFSRNLATHEIVAQLWYAERFLRAHLGRSDRVITNVVMMGMGEPLQNYGALVPAMRIMLDDHGYGLSRRRLTVSTSGVVPMMDRLATDCPVALAVSLHAPDDALRDELVPLNRKYPLAELLDACNRYLPHAPRDFITFEYCLLDGVNDQPVHAQRLIELVRQHRRGGGVWCKFNLIPFNPFVGSGLRRSTPEAVSAFARALNDAGIVTTVRKTRGDDIDAACGQLAGDVRDRTRVHERLSKRRVIPLVSADLPTSGNPTSGGTPYATR</sequence>
<dbReference type="OrthoDB" id="9793973at2"/>
<keyword evidence="7 14" id="KW-0808">Transferase</keyword>
<dbReference type="GO" id="GO:0019843">
    <property type="term" value="F:rRNA binding"/>
    <property type="evidence" value="ECO:0007669"/>
    <property type="project" value="UniProtKB-UniRule"/>
</dbReference>
<organism evidence="16 17">
    <name type="scientific">Tibeticola sediminis</name>
    <dbReference type="NCBI Taxonomy" id="1917811"/>
    <lineage>
        <taxon>Bacteria</taxon>
        <taxon>Pseudomonadati</taxon>
        <taxon>Pseudomonadota</taxon>
        <taxon>Betaproteobacteria</taxon>
        <taxon>Burkholderiales</taxon>
        <taxon>Comamonadaceae</taxon>
        <taxon>Tibeticola</taxon>
    </lineage>
</organism>
<keyword evidence="10 14" id="KW-0479">Metal-binding</keyword>
<dbReference type="Proteomes" id="UP000272193">
    <property type="component" value="Unassembled WGS sequence"/>
</dbReference>
<dbReference type="Pfam" id="PF04055">
    <property type="entry name" value="Radical_SAM"/>
    <property type="match status" value="1"/>
</dbReference>
<protein>
    <recommendedName>
        <fullName evidence="14">Dual-specificity RNA methyltransferase RlmN</fullName>
        <ecNumber evidence="14">2.1.1.192</ecNumber>
    </recommendedName>
    <alternativeName>
        <fullName evidence="14">23S rRNA (adenine(2503)-C(2))-methyltransferase</fullName>
    </alternativeName>
    <alternativeName>
        <fullName evidence="14">23S rRNA m2A2503 methyltransferase</fullName>
    </alternativeName>
    <alternativeName>
        <fullName evidence="14">Ribosomal RNA large subunit methyltransferase N</fullName>
    </alternativeName>
    <alternativeName>
        <fullName evidence="14">tRNA (adenine(37)-C(2))-methyltransferase</fullName>
    </alternativeName>
    <alternativeName>
        <fullName evidence="14">tRNA m2A37 methyltransferase</fullName>
    </alternativeName>
</protein>
<comment type="miscellaneous">
    <text evidence="14">Reaction proceeds by a ping-pong mechanism involving intermediate methylation of a conserved cysteine residue.</text>
</comment>
<dbReference type="SUPFAM" id="SSF102114">
    <property type="entry name" value="Radical SAM enzymes"/>
    <property type="match status" value="1"/>
</dbReference>
<keyword evidence="12 14" id="KW-0411">Iron-sulfur</keyword>
<feature type="binding site" evidence="14">
    <location>
        <begin position="219"/>
        <end position="221"/>
    </location>
    <ligand>
        <name>S-adenosyl-L-methionine</name>
        <dbReference type="ChEBI" id="CHEBI:59789"/>
    </ligand>
</feature>
<comment type="catalytic activity">
    <reaction evidence="14">
        <text>adenosine(2503) in 23S rRNA + 2 reduced [2Fe-2S]-[ferredoxin] + 2 S-adenosyl-L-methionine = 2-methyladenosine(2503) in 23S rRNA + 5'-deoxyadenosine + L-methionine + 2 oxidized [2Fe-2S]-[ferredoxin] + S-adenosyl-L-homocysteine</text>
        <dbReference type="Rhea" id="RHEA:42916"/>
        <dbReference type="Rhea" id="RHEA-COMP:10000"/>
        <dbReference type="Rhea" id="RHEA-COMP:10001"/>
        <dbReference type="Rhea" id="RHEA-COMP:10152"/>
        <dbReference type="Rhea" id="RHEA-COMP:10282"/>
        <dbReference type="ChEBI" id="CHEBI:17319"/>
        <dbReference type="ChEBI" id="CHEBI:33737"/>
        <dbReference type="ChEBI" id="CHEBI:33738"/>
        <dbReference type="ChEBI" id="CHEBI:57844"/>
        <dbReference type="ChEBI" id="CHEBI:57856"/>
        <dbReference type="ChEBI" id="CHEBI:59789"/>
        <dbReference type="ChEBI" id="CHEBI:74411"/>
        <dbReference type="ChEBI" id="CHEBI:74497"/>
        <dbReference type="EC" id="2.1.1.192"/>
    </reaction>
</comment>
<evidence type="ECO:0000256" key="10">
    <source>
        <dbReference type="ARBA" id="ARBA00022723"/>
    </source>
</evidence>
<feature type="active site" description="Proton acceptor" evidence="14">
    <location>
        <position position="91"/>
    </location>
</feature>
<evidence type="ECO:0000256" key="11">
    <source>
        <dbReference type="ARBA" id="ARBA00023004"/>
    </source>
</evidence>
<dbReference type="HAMAP" id="MF_01849">
    <property type="entry name" value="RNA_methyltr_RlmN"/>
    <property type="match status" value="1"/>
</dbReference>
<dbReference type="GO" id="GO:0070475">
    <property type="term" value="P:rRNA base methylation"/>
    <property type="evidence" value="ECO:0007669"/>
    <property type="project" value="UniProtKB-UniRule"/>
</dbReference>
<dbReference type="PROSITE" id="PS51918">
    <property type="entry name" value="RADICAL_SAM"/>
    <property type="match status" value="1"/>
</dbReference>
<dbReference type="RefSeq" id="WP_124221873.1">
    <property type="nucleotide sequence ID" value="NZ_RKQL01000002.1"/>
</dbReference>
<keyword evidence="13 14" id="KW-1015">Disulfide bond</keyword>
<keyword evidence="3 14" id="KW-0004">4Fe-4S</keyword>
<feature type="binding site" evidence="14">
    <location>
        <begin position="165"/>
        <end position="166"/>
    </location>
    <ligand>
        <name>S-adenosyl-L-methionine</name>
        <dbReference type="ChEBI" id="CHEBI:59789"/>
    </ligand>
</feature>
<evidence type="ECO:0000256" key="3">
    <source>
        <dbReference type="ARBA" id="ARBA00022485"/>
    </source>
</evidence>
<dbReference type="AlphaFoldDB" id="A0A3N4UJK9"/>
<evidence type="ECO:0000256" key="4">
    <source>
        <dbReference type="ARBA" id="ARBA00022490"/>
    </source>
</evidence>
<feature type="binding site" evidence="14">
    <location>
        <position position="302"/>
    </location>
    <ligand>
        <name>S-adenosyl-L-methionine</name>
        <dbReference type="ChEBI" id="CHEBI:59789"/>
    </ligand>
</feature>
<dbReference type="PIRSF" id="PIRSF006004">
    <property type="entry name" value="CHP00048"/>
    <property type="match status" value="1"/>
</dbReference>
<dbReference type="GO" id="GO:0046872">
    <property type="term" value="F:metal ion binding"/>
    <property type="evidence" value="ECO:0007669"/>
    <property type="project" value="UniProtKB-KW"/>
</dbReference>
<evidence type="ECO:0000256" key="1">
    <source>
        <dbReference type="ARBA" id="ARBA00004496"/>
    </source>
</evidence>
<comment type="catalytic activity">
    <reaction evidence="14">
        <text>adenosine(37) in tRNA + 2 reduced [2Fe-2S]-[ferredoxin] + 2 S-adenosyl-L-methionine = 2-methyladenosine(37) in tRNA + 5'-deoxyadenosine + L-methionine + 2 oxidized [2Fe-2S]-[ferredoxin] + S-adenosyl-L-homocysteine</text>
        <dbReference type="Rhea" id="RHEA:43332"/>
        <dbReference type="Rhea" id="RHEA-COMP:10000"/>
        <dbReference type="Rhea" id="RHEA-COMP:10001"/>
        <dbReference type="Rhea" id="RHEA-COMP:10162"/>
        <dbReference type="Rhea" id="RHEA-COMP:10485"/>
        <dbReference type="ChEBI" id="CHEBI:17319"/>
        <dbReference type="ChEBI" id="CHEBI:33737"/>
        <dbReference type="ChEBI" id="CHEBI:33738"/>
        <dbReference type="ChEBI" id="CHEBI:57844"/>
        <dbReference type="ChEBI" id="CHEBI:57856"/>
        <dbReference type="ChEBI" id="CHEBI:59789"/>
        <dbReference type="ChEBI" id="CHEBI:74411"/>
        <dbReference type="ChEBI" id="CHEBI:74497"/>
        <dbReference type="EC" id="2.1.1.192"/>
    </reaction>
</comment>
<dbReference type="Gene3D" id="1.10.150.530">
    <property type="match status" value="1"/>
</dbReference>
<dbReference type="NCBIfam" id="TIGR00048">
    <property type="entry name" value="rRNA_mod_RlmN"/>
    <property type="match status" value="1"/>
</dbReference>
<dbReference type="InterPro" id="IPR027492">
    <property type="entry name" value="RNA_MTrfase_RlmN"/>
</dbReference>
<dbReference type="PANTHER" id="PTHR30544">
    <property type="entry name" value="23S RRNA METHYLTRANSFERASE"/>
    <property type="match status" value="1"/>
</dbReference>
<dbReference type="InterPro" id="IPR058240">
    <property type="entry name" value="rSAM_sf"/>
</dbReference>
<gene>
    <name evidence="14" type="primary">rlmN</name>
    <name evidence="16" type="ORF">EDC62_1346</name>
</gene>
<evidence type="ECO:0000256" key="14">
    <source>
        <dbReference type="HAMAP-Rule" id="MF_01849"/>
    </source>
</evidence>
<dbReference type="GO" id="GO:0002935">
    <property type="term" value="F:tRNA (adenine(37)-C2)-methyltransferase activity"/>
    <property type="evidence" value="ECO:0007669"/>
    <property type="project" value="UniProtKB-UniRule"/>
</dbReference>
<dbReference type="GO" id="GO:0051539">
    <property type="term" value="F:4 iron, 4 sulfur cluster binding"/>
    <property type="evidence" value="ECO:0007669"/>
    <property type="project" value="UniProtKB-UniRule"/>
</dbReference>
<dbReference type="GO" id="GO:0005737">
    <property type="term" value="C:cytoplasm"/>
    <property type="evidence" value="ECO:0007669"/>
    <property type="project" value="UniProtKB-SubCell"/>
</dbReference>
<dbReference type="GO" id="GO:0000049">
    <property type="term" value="F:tRNA binding"/>
    <property type="evidence" value="ECO:0007669"/>
    <property type="project" value="UniProtKB-UniRule"/>
</dbReference>
<evidence type="ECO:0000259" key="15">
    <source>
        <dbReference type="PROSITE" id="PS51918"/>
    </source>
</evidence>
<accession>A0A3N4UJK9</accession>
<dbReference type="EC" id="2.1.1.192" evidence="14"/>
<dbReference type="EMBL" id="RKQL01000002">
    <property type="protein sequence ID" value="RPE70856.1"/>
    <property type="molecule type" value="Genomic_DNA"/>
</dbReference>
<feature type="binding site" evidence="14">
    <location>
        <position position="115"/>
    </location>
    <ligand>
        <name>[4Fe-4S] cluster</name>
        <dbReference type="ChEBI" id="CHEBI:49883"/>
        <note>4Fe-4S-S-AdoMet</note>
    </ligand>
</feature>
<keyword evidence="17" id="KW-1185">Reference proteome</keyword>
<feature type="domain" description="Radical SAM core" evidence="15">
    <location>
        <begin position="97"/>
        <end position="340"/>
    </location>
</feature>
<feature type="binding site" evidence="14">
    <location>
        <position position="111"/>
    </location>
    <ligand>
        <name>[4Fe-4S] cluster</name>
        <dbReference type="ChEBI" id="CHEBI:49883"/>
        <note>4Fe-4S-S-AdoMet</note>
    </ligand>
</feature>
<keyword evidence="8 14" id="KW-0949">S-adenosyl-L-methionine</keyword>
<proteinExistence type="inferred from homology"/>
<evidence type="ECO:0000256" key="5">
    <source>
        <dbReference type="ARBA" id="ARBA00022552"/>
    </source>
</evidence>
<keyword evidence="9 14" id="KW-0819">tRNA processing</keyword>
<comment type="caution">
    <text evidence="16">The sequence shown here is derived from an EMBL/GenBank/DDBJ whole genome shotgun (WGS) entry which is preliminary data.</text>
</comment>
<keyword evidence="4 14" id="KW-0963">Cytoplasm</keyword>
<evidence type="ECO:0000256" key="8">
    <source>
        <dbReference type="ARBA" id="ARBA00022691"/>
    </source>
</evidence>
<dbReference type="SFLD" id="SFLDF00275">
    <property type="entry name" value="adenosine_C2_methyltransferase"/>
    <property type="match status" value="1"/>
</dbReference>
<evidence type="ECO:0000256" key="7">
    <source>
        <dbReference type="ARBA" id="ARBA00022679"/>
    </source>
</evidence>
<keyword evidence="6 14" id="KW-0489">Methyltransferase</keyword>
<evidence type="ECO:0000256" key="13">
    <source>
        <dbReference type="ARBA" id="ARBA00023157"/>
    </source>
</evidence>
<feature type="binding site" evidence="14">
    <location>
        <position position="118"/>
    </location>
    <ligand>
        <name>[4Fe-4S] cluster</name>
        <dbReference type="ChEBI" id="CHEBI:49883"/>
        <note>4Fe-4S-S-AdoMet</note>
    </ligand>
</feature>
<dbReference type="InterPro" id="IPR007197">
    <property type="entry name" value="rSAM"/>
</dbReference>
<feature type="active site" description="S-methylcysteine intermediate" evidence="14">
    <location>
        <position position="345"/>
    </location>
</feature>
<dbReference type="PANTHER" id="PTHR30544:SF5">
    <property type="entry name" value="RADICAL SAM CORE DOMAIN-CONTAINING PROTEIN"/>
    <property type="match status" value="1"/>
</dbReference>
<dbReference type="InterPro" id="IPR013785">
    <property type="entry name" value="Aldolase_TIM"/>
</dbReference>
<dbReference type="InterPro" id="IPR048641">
    <property type="entry name" value="RlmN_N"/>
</dbReference>
<comment type="similarity">
    <text evidence="2 14">Belongs to the radical SAM superfamily. RlmN family.</text>
</comment>
<evidence type="ECO:0000313" key="16">
    <source>
        <dbReference type="EMBL" id="RPE70856.1"/>
    </source>
</evidence>
<dbReference type="GO" id="GO:0070040">
    <property type="term" value="F:rRNA (adenine(2503)-C2-)-methyltransferase activity"/>
    <property type="evidence" value="ECO:0007669"/>
    <property type="project" value="UniProtKB-UniRule"/>
</dbReference>